<gene>
    <name evidence="10" type="ORF">VZT92_019328</name>
</gene>
<evidence type="ECO:0000256" key="7">
    <source>
        <dbReference type="ARBA" id="ARBA00023049"/>
    </source>
</evidence>
<dbReference type="FunFam" id="1.10.390.10:FF:000014">
    <property type="entry name" value="aminopeptidase O isoform X1"/>
    <property type="match status" value="1"/>
</dbReference>
<dbReference type="PANTHER" id="PTHR46627:SF1">
    <property type="entry name" value="AMINOPEPTIDASE O"/>
    <property type="match status" value="1"/>
</dbReference>
<evidence type="ECO:0000256" key="1">
    <source>
        <dbReference type="ARBA" id="ARBA00001947"/>
    </source>
</evidence>
<dbReference type="InterPro" id="IPR015211">
    <property type="entry name" value="Peptidase_M1_C"/>
</dbReference>
<comment type="cofactor">
    <cofactor evidence="1">
        <name>Zn(2+)</name>
        <dbReference type="ChEBI" id="CHEBI:29105"/>
    </cofactor>
</comment>
<evidence type="ECO:0000259" key="9">
    <source>
        <dbReference type="SMART" id="SM01263"/>
    </source>
</evidence>
<dbReference type="InterPro" id="IPR027268">
    <property type="entry name" value="Peptidase_M4/M1_CTD_sf"/>
</dbReference>
<dbReference type="InterPro" id="IPR038502">
    <property type="entry name" value="M1_LTA-4_hydro/amino_C_sf"/>
</dbReference>
<dbReference type="SUPFAM" id="SSF48371">
    <property type="entry name" value="ARM repeat"/>
    <property type="match status" value="1"/>
</dbReference>
<name>A0AAW1EK59_ZOAVI</name>
<evidence type="ECO:0000256" key="4">
    <source>
        <dbReference type="ARBA" id="ARBA00022723"/>
    </source>
</evidence>
<evidence type="ECO:0000256" key="2">
    <source>
        <dbReference type="ARBA" id="ARBA00010136"/>
    </source>
</evidence>
<dbReference type="InterPro" id="IPR016024">
    <property type="entry name" value="ARM-type_fold"/>
</dbReference>
<evidence type="ECO:0000256" key="8">
    <source>
        <dbReference type="SAM" id="MobiDB-lite"/>
    </source>
</evidence>
<dbReference type="InterPro" id="IPR014782">
    <property type="entry name" value="Peptidase_M1_dom"/>
</dbReference>
<dbReference type="GO" id="GO:0005730">
    <property type="term" value="C:nucleolus"/>
    <property type="evidence" value="ECO:0007669"/>
    <property type="project" value="InterPro"/>
</dbReference>
<dbReference type="InterPro" id="IPR042097">
    <property type="entry name" value="Aminopeptidase_N-like_N_sf"/>
</dbReference>
<dbReference type="SMART" id="SM01263">
    <property type="entry name" value="Leuk-A4-hydro_C"/>
    <property type="match status" value="1"/>
</dbReference>
<feature type="region of interest" description="Disordered" evidence="8">
    <location>
        <begin position="407"/>
        <end position="433"/>
    </location>
</feature>
<dbReference type="InterPro" id="IPR033577">
    <property type="entry name" value="AOPep"/>
</dbReference>
<feature type="region of interest" description="Disordered" evidence="8">
    <location>
        <begin position="87"/>
        <end position="140"/>
    </location>
</feature>
<dbReference type="SUPFAM" id="SSF63737">
    <property type="entry name" value="Leukotriene A4 hydrolase N-terminal domain"/>
    <property type="match status" value="1"/>
</dbReference>
<dbReference type="Pfam" id="PF09127">
    <property type="entry name" value="Leuk-A4-hydro_C"/>
    <property type="match status" value="1"/>
</dbReference>
<feature type="compositionally biased region" description="Polar residues" evidence="8">
    <location>
        <begin position="124"/>
        <end position="140"/>
    </location>
</feature>
<keyword evidence="11" id="KW-1185">Reference proteome</keyword>
<feature type="domain" description="Peptidase M1 leukotriene A4 hydrolase/aminopeptidase C-terminal" evidence="9">
    <location>
        <begin position="755"/>
        <end position="906"/>
    </location>
</feature>
<dbReference type="PANTHER" id="PTHR46627">
    <property type="entry name" value="AMINOPEPTIDASE O"/>
    <property type="match status" value="1"/>
</dbReference>
<evidence type="ECO:0000256" key="5">
    <source>
        <dbReference type="ARBA" id="ARBA00022801"/>
    </source>
</evidence>
<feature type="compositionally biased region" description="Basic and acidic residues" evidence="8">
    <location>
        <begin position="100"/>
        <end position="115"/>
    </location>
</feature>
<dbReference type="EMBL" id="JBCEZU010000221">
    <property type="protein sequence ID" value="KAK9522890.1"/>
    <property type="molecule type" value="Genomic_DNA"/>
</dbReference>
<dbReference type="GO" id="GO:0008270">
    <property type="term" value="F:zinc ion binding"/>
    <property type="evidence" value="ECO:0007669"/>
    <property type="project" value="InterPro"/>
</dbReference>
<protein>
    <recommendedName>
        <fullName evidence="9">Peptidase M1 leukotriene A4 hydrolase/aminopeptidase C-terminal domain-containing protein</fullName>
    </recommendedName>
</protein>
<reference evidence="10 11" key="1">
    <citation type="journal article" date="2024" name="Genome Biol. Evol.">
        <title>Chromosome-level genome assembly of the viviparous eelpout Zoarces viviparus.</title>
        <authorList>
            <person name="Fuhrmann N."/>
            <person name="Brasseur M.V."/>
            <person name="Bakowski C.E."/>
            <person name="Podsiadlowski L."/>
            <person name="Prost S."/>
            <person name="Krehenwinkel H."/>
            <person name="Mayer C."/>
        </authorList>
    </citation>
    <scope>NUCLEOTIDE SEQUENCE [LARGE SCALE GENOMIC DNA]</scope>
    <source>
        <strain evidence="10">NO-MEL_2022_Ind0_liver</strain>
    </source>
</reference>
<proteinExistence type="inferred from homology"/>
<keyword evidence="5" id="KW-0378">Hydrolase</keyword>
<keyword evidence="6" id="KW-0862">Zinc</keyword>
<comment type="similarity">
    <text evidence="2">Belongs to the peptidase M1 family.</text>
</comment>
<comment type="caution">
    <text evidence="10">The sequence shown here is derived from an EMBL/GenBank/DDBJ whole genome shotgun (WGS) entry which is preliminary data.</text>
</comment>
<accession>A0AAW1EK59</accession>
<dbReference type="Gene3D" id="2.60.40.1730">
    <property type="entry name" value="tricorn interacting facor f3 domain"/>
    <property type="match status" value="1"/>
</dbReference>
<dbReference type="AlphaFoldDB" id="A0AAW1EK59"/>
<evidence type="ECO:0000256" key="6">
    <source>
        <dbReference type="ARBA" id="ARBA00022833"/>
    </source>
</evidence>
<dbReference type="FunFam" id="1.25.40.320:FF:000003">
    <property type="entry name" value="Aminopeptidase O isoform 1"/>
    <property type="match status" value="1"/>
</dbReference>
<sequence>MEPDEDLDPHTDDLPLRANTNHILVRHYVLDLTVHFDRQVISGSVVLFLEPCSGSGTTAEDDAGAGAGTIEAGVSRGAFVCRSRGVDEAEDGTKGLGETPTRKENKFGARERDAPESQALPGSGSAQTAAETENIQSSHSWEITSDGDFTLSLDCCDLDVTKVEEVDVTPASATSGLQPEVASEWSGVSSVNPQAAFIQSLISMPSSRWRQKQQLFSLCSRALGAQDGGLLHFRRDRWSLQVRKKGVPSPQEFPRALRICYETRPAGGSVRWTKDQDDRVCVYTAGSPINNRALFPCQEPPVAMSTWQATVRAPSECVVLTSGEEPAVPIEDGDTRSLIWHCYVTMPMPASTFTLAVGHWRQVAAENPPALERDETDCGEAAKLCAGPGEWAPADLMSGLGSSISEVVKGPPLKTGSGHQTARSDSASRGSSLEDEGLFSVTDYSGMADDGISCSHGDYPCRFTEQSARSQRVIPHRVFGPVGLLQKAQVGVLKLLPRCLAAAHTVLGVHPFPRLDVLIVPAGFSSLGMASPHIIFLSQSVLCAGSLGSGENGLSLCGSRICHEIAHSWFGLVIGARDWTEEWISEGFATYLEDIIWAQAQQLSLQKTAEQSDLKALLRWRRLSDELKNSEEALQILRPNMENTGRASESGSSTVKHALNPDKTFMQVHYLKGYFLLRFLASQVGEKQFIDFFRVFVKKYHGQLILSQDFLRMLLITFPDIERKGLTLSAVYADWLDRPGIPKWLYERSAVWSQTRLVEEVKAEVVKWILLSQSHQGKGRKRKRTEPKVNYKEVTSEQLVMLLELLLEEEELSGATLRALQRTYNLQNQDAEVKHRWCELVVRHAYTRAYGDVETFLVHHQAMGVYLYGELMVQEDPEQQALARRCLSLVREEIDQSARRVVEKMVL</sequence>
<dbReference type="GO" id="GO:0006508">
    <property type="term" value="P:proteolysis"/>
    <property type="evidence" value="ECO:0007669"/>
    <property type="project" value="UniProtKB-KW"/>
</dbReference>
<evidence type="ECO:0000313" key="10">
    <source>
        <dbReference type="EMBL" id="KAK9522890.1"/>
    </source>
</evidence>
<keyword evidence="4" id="KW-0479">Metal-binding</keyword>
<dbReference type="Gene3D" id="1.10.390.10">
    <property type="entry name" value="Neutral Protease Domain 2"/>
    <property type="match status" value="1"/>
</dbReference>
<dbReference type="SUPFAM" id="SSF55486">
    <property type="entry name" value="Metalloproteases ('zincins'), catalytic domain"/>
    <property type="match status" value="1"/>
</dbReference>
<dbReference type="GO" id="GO:0070006">
    <property type="term" value="F:metalloaminopeptidase activity"/>
    <property type="evidence" value="ECO:0007669"/>
    <property type="project" value="InterPro"/>
</dbReference>
<organism evidence="10 11">
    <name type="scientific">Zoarces viviparus</name>
    <name type="common">Viviparous eelpout</name>
    <name type="synonym">Blennius viviparus</name>
    <dbReference type="NCBI Taxonomy" id="48416"/>
    <lineage>
        <taxon>Eukaryota</taxon>
        <taxon>Metazoa</taxon>
        <taxon>Chordata</taxon>
        <taxon>Craniata</taxon>
        <taxon>Vertebrata</taxon>
        <taxon>Euteleostomi</taxon>
        <taxon>Actinopterygii</taxon>
        <taxon>Neopterygii</taxon>
        <taxon>Teleostei</taxon>
        <taxon>Neoteleostei</taxon>
        <taxon>Acanthomorphata</taxon>
        <taxon>Eupercaria</taxon>
        <taxon>Perciformes</taxon>
        <taxon>Cottioidei</taxon>
        <taxon>Zoarcales</taxon>
        <taxon>Zoarcidae</taxon>
        <taxon>Zoarcinae</taxon>
        <taxon>Zoarces</taxon>
    </lineage>
</organism>
<evidence type="ECO:0000313" key="11">
    <source>
        <dbReference type="Proteomes" id="UP001488805"/>
    </source>
</evidence>
<dbReference type="Gene3D" id="1.25.40.320">
    <property type="entry name" value="Peptidase M1, leukotriene A4 hydrolase/aminopeptidase C-terminal domain"/>
    <property type="match status" value="1"/>
</dbReference>
<keyword evidence="3" id="KW-0645">Protease</keyword>
<dbReference type="Pfam" id="PF01433">
    <property type="entry name" value="Peptidase_M1"/>
    <property type="match status" value="1"/>
</dbReference>
<feature type="compositionally biased region" description="Polar residues" evidence="8">
    <location>
        <begin position="417"/>
        <end position="431"/>
    </location>
</feature>
<evidence type="ECO:0000256" key="3">
    <source>
        <dbReference type="ARBA" id="ARBA00022670"/>
    </source>
</evidence>
<keyword evidence="7" id="KW-0482">Metalloprotease</keyword>
<dbReference type="Proteomes" id="UP001488805">
    <property type="component" value="Unassembled WGS sequence"/>
</dbReference>